<accession>A0A1L9VDA2</accession>
<evidence type="ECO:0000256" key="3">
    <source>
        <dbReference type="ARBA" id="ARBA00009225"/>
    </source>
</evidence>
<dbReference type="Pfam" id="PF04005">
    <property type="entry name" value="Hus1"/>
    <property type="match status" value="1"/>
</dbReference>
<evidence type="ECO:0000256" key="6">
    <source>
        <dbReference type="ARBA" id="ARBA00022741"/>
    </source>
</evidence>
<dbReference type="GO" id="GO:0005524">
    <property type="term" value="F:ATP binding"/>
    <property type="evidence" value="ECO:0007669"/>
    <property type="project" value="UniProtKB-KW"/>
</dbReference>
<evidence type="ECO:0000259" key="15">
    <source>
        <dbReference type="Pfam" id="PF03727"/>
    </source>
</evidence>
<feature type="domain" description="Hexokinase C-terminal" evidence="15">
    <location>
        <begin position="226"/>
        <end position="463"/>
    </location>
</feature>
<evidence type="ECO:0000256" key="2">
    <source>
        <dbReference type="ARBA" id="ARBA00005028"/>
    </source>
</evidence>
<dbReference type="UniPathway" id="UPA00109">
    <property type="reaction ID" value="UER00180"/>
</dbReference>
<dbReference type="FunFam" id="3.30.420.40:FF:000805">
    <property type="entry name" value="Hexokinase-2"/>
    <property type="match status" value="1"/>
</dbReference>
<dbReference type="PRINTS" id="PR00475">
    <property type="entry name" value="HEXOKINASE"/>
</dbReference>
<dbReference type="EC" id="2.7.1.1" evidence="4"/>
<evidence type="ECO:0000256" key="9">
    <source>
        <dbReference type="ARBA" id="ARBA00023152"/>
    </source>
</evidence>
<dbReference type="GO" id="GO:0004340">
    <property type="term" value="F:glucokinase activity"/>
    <property type="evidence" value="ECO:0007669"/>
    <property type="project" value="TreeGrafter"/>
</dbReference>
<keyword evidence="9" id="KW-0324">Glycolysis</keyword>
<dbReference type="GO" id="GO:0030896">
    <property type="term" value="C:checkpoint clamp complex"/>
    <property type="evidence" value="ECO:0007669"/>
    <property type="project" value="InterPro"/>
</dbReference>
<dbReference type="GO" id="GO:0019158">
    <property type="term" value="F:mannokinase activity"/>
    <property type="evidence" value="ECO:0007669"/>
    <property type="project" value="TreeGrafter"/>
</dbReference>
<feature type="domain" description="Hexokinase N-terminal" evidence="14">
    <location>
        <begin position="24"/>
        <end position="219"/>
    </location>
</feature>
<feature type="compositionally biased region" description="Low complexity" evidence="13">
    <location>
        <begin position="671"/>
        <end position="685"/>
    </location>
</feature>
<dbReference type="InterPro" id="IPR022673">
    <property type="entry name" value="Hexokinase_C"/>
</dbReference>
<dbReference type="InterPro" id="IPR007150">
    <property type="entry name" value="HUS1/Mec3"/>
</dbReference>
<dbReference type="AlphaFoldDB" id="A0A1L9VDA2"/>
<dbReference type="PANTHER" id="PTHR19443">
    <property type="entry name" value="HEXOKINASE"/>
    <property type="match status" value="1"/>
</dbReference>
<dbReference type="Gene3D" id="3.70.10.10">
    <property type="match status" value="1"/>
</dbReference>
<dbReference type="Gene3D" id="3.40.367.20">
    <property type="match status" value="1"/>
</dbReference>
<dbReference type="VEuPathDB" id="FungiDB:ASPGLDRAFT_68288"/>
<dbReference type="InterPro" id="IPR043129">
    <property type="entry name" value="ATPase_NBD"/>
</dbReference>
<feature type="compositionally biased region" description="Basic and acidic residues" evidence="13">
    <location>
        <begin position="756"/>
        <end position="770"/>
    </location>
</feature>
<dbReference type="STRING" id="1160497.A0A1L9VDA2"/>
<dbReference type="Gene3D" id="1.10.287.1250">
    <property type="match status" value="1"/>
</dbReference>
<evidence type="ECO:0000256" key="13">
    <source>
        <dbReference type="SAM" id="MobiDB-lite"/>
    </source>
</evidence>
<evidence type="ECO:0000259" key="14">
    <source>
        <dbReference type="Pfam" id="PF00349"/>
    </source>
</evidence>
<evidence type="ECO:0000256" key="11">
    <source>
        <dbReference type="ARBA" id="ARBA00047905"/>
    </source>
</evidence>
<dbReference type="InterPro" id="IPR022672">
    <property type="entry name" value="Hexokinase_N"/>
</dbReference>
<dbReference type="InterPro" id="IPR001312">
    <property type="entry name" value="Hexokinase"/>
</dbReference>
<comment type="similarity">
    <text evidence="3">Belongs to the hexokinase family.</text>
</comment>
<evidence type="ECO:0000256" key="7">
    <source>
        <dbReference type="ARBA" id="ARBA00022777"/>
    </source>
</evidence>
<comment type="pathway">
    <text evidence="2">Carbohydrate metabolism; hexose metabolism.</text>
</comment>
<dbReference type="PROSITE" id="PS51748">
    <property type="entry name" value="HEXOKINASE_2"/>
    <property type="match status" value="1"/>
</dbReference>
<reference evidence="17" key="1">
    <citation type="journal article" date="2017" name="Genome Biol.">
        <title>Comparative genomics reveals high biological diversity and specific adaptations in the industrially and medically important fungal genus Aspergillus.</title>
        <authorList>
            <person name="de Vries R.P."/>
            <person name="Riley R."/>
            <person name="Wiebenga A."/>
            <person name="Aguilar-Osorio G."/>
            <person name="Amillis S."/>
            <person name="Uchima C.A."/>
            <person name="Anderluh G."/>
            <person name="Asadollahi M."/>
            <person name="Askin M."/>
            <person name="Barry K."/>
            <person name="Battaglia E."/>
            <person name="Bayram O."/>
            <person name="Benocci T."/>
            <person name="Braus-Stromeyer S.A."/>
            <person name="Caldana C."/>
            <person name="Canovas D."/>
            <person name="Cerqueira G.C."/>
            <person name="Chen F."/>
            <person name="Chen W."/>
            <person name="Choi C."/>
            <person name="Clum A."/>
            <person name="Dos Santos R.A."/>
            <person name="Damasio A.R."/>
            <person name="Diallinas G."/>
            <person name="Emri T."/>
            <person name="Fekete E."/>
            <person name="Flipphi M."/>
            <person name="Freyberg S."/>
            <person name="Gallo A."/>
            <person name="Gournas C."/>
            <person name="Habgood R."/>
            <person name="Hainaut M."/>
            <person name="Harispe M.L."/>
            <person name="Henrissat B."/>
            <person name="Hilden K.S."/>
            <person name="Hope R."/>
            <person name="Hossain A."/>
            <person name="Karabika E."/>
            <person name="Karaffa L."/>
            <person name="Karanyi Z."/>
            <person name="Krasevec N."/>
            <person name="Kuo A."/>
            <person name="Kusch H."/>
            <person name="LaButti K."/>
            <person name="Lagendijk E.L."/>
            <person name="Lapidus A."/>
            <person name="Levasseur A."/>
            <person name="Lindquist E."/>
            <person name="Lipzen A."/>
            <person name="Logrieco A.F."/>
            <person name="MacCabe A."/>
            <person name="Maekelae M.R."/>
            <person name="Malavazi I."/>
            <person name="Melin P."/>
            <person name="Meyer V."/>
            <person name="Mielnichuk N."/>
            <person name="Miskei M."/>
            <person name="Molnar A.P."/>
            <person name="Mule G."/>
            <person name="Ngan C.Y."/>
            <person name="Orejas M."/>
            <person name="Orosz E."/>
            <person name="Ouedraogo J.P."/>
            <person name="Overkamp K.M."/>
            <person name="Park H.-S."/>
            <person name="Perrone G."/>
            <person name="Piumi F."/>
            <person name="Punt P.J."/>
            <person name="Ram A.F."/>
            <person name="Ramon A."/>
            <person name="Rauscher S."/>
            <person name="Record E."/>
            <person name="Riano-Pachon D.M."/>
            <person name="Robert V."/>
            <person name="Roehrig J."/>
            <person name="Ruller R."/>
            <person name="Salamov A."/>
            <person name="Salih N.S."/>
            <person name="Samson R.A."/>
            <person name="Sandor E."/>
            <person name="Sanguinetti M."/>
            <person name="Schuetze T."/>
            <person name="Sepcic K."/>
            <person name="Shelest E."/>
            <person name="Sherlock G."/>
            <person name="Sophianopoulou V."/>
            <person name="Squina F.M."/>
            <person name="Sun H."/>
            <person name="Susca A."/>
            <person name="Todd R.B."/>
            <person name="Tsang A."/>
            <person name="Unkles S.E."/>
            <person name="van de Wiele N."/>
            <person name="van Rossen-Uffink D."/>
            <person name="Oliveira J.V."/>
            <person name="Vesth T.C."/>
            <person name="Visser J."/>
            <person name="Yu J.-H."/>
            <person name="Zhou M."/>
            <person name="Andersen M.R."/>
            <person name="Archer D.B."/>
            <person name="Baker S.E."/>
            <person name="Benoit I."/>
            <person name="Brakhage A.A."/>
            <person name="Braus G.H."/>
            <person name="Fischer R."/>
            <person name="Frisvad J.C."/>
            <person name="Goldman G.H."/>
            <person name="Houbraken J."/>
            <person name="Oakley B."/>
            <person name="Pocsi I."/>
            <person name="Scazzocchio C."/>
            <person name="Seiboth B."/>
            <person name="vanKuyk P.A."/>
            <person name="Wortman J."/>
            <person name="Dyer P.S."/>
            <person name="Grigoriev I.V."/>
        </authorList>
    </citation>
    <scope>NUCLEOTIDE SEQUENCE [LARGE SCALE GENOMIC DNA]</scope>
    <source>
        <strain evidence="17">CBS 516.65</strain>
    </source>
</reference>
<comment type="catalytic activity">
    <reaction evidence="12">
        <text>D-glucose + ATP = D-glucose 6-phosphate + ADP + H(+)</text>
        <dbReference type="Rhea" id="RHEA:17825"/>
        <dbReference type="ChEBI" id="CHEBI:4167"/>
        <dbReference type="ChEBI" id="CHEBI:15378"/>
        <dbReference type="ChEBI" id="CHEBI:30616"/>
        <dbReference type="ChEBI" id="CHEBI:61548"/>
        <dbReference type="ChEBI" id="CHEBI:456216"/>
        <dbReference type="EC" id="2.7.1.1"/>
    </reaction>
    <physiologicalReaction direction="left-to-right" evidence="12">
        <dbReference type="Rhea" id="RHEA:17826"/>
    </physiologicalReaction>
</comment>
<keyword evidence="7" id="KW-0418">Kinase</keyword>
<keyword evidence="17" id="KW-1185">Reference proteome</keyword>
<comment type="catalytic activity">
    <reaction evidence="11">
        <text>D-fructose + ATP = D-fructose 6-phosphate + ADP + H(+)</text>
        <dbReference type="Rhea" id="RHEA:16125"/>
        <dbReference type="ChEBI" id="CHEBI:15378"/>
        <dbReference type="ChEBI" id="CHEBI:30616"/>
        <dbReference type="ChEBI" id="CHEBI:37721"/>
        <dbReference type="ChEBI" id="CHEBI:61527"/>
        <dbReference type="ChEBI" id="CHEBI:456216"/>
        <dbReference type="EC" id="2.7.1.1"/>
    </reaction>
    <physiologicalReaction direction="left-to-right" evidence="11">
        <dbReference type="Rhea" id="RHEA:16126"/>
    </physiologicalReaction>
</comment>
<dbReference type="GO" id="GO:0006013">
    <property type="term" value="P:mannose metabolic process"/>
    <property type="evidence" value="ECO:0007669"/>
    <property type="project" value="TreeGrafter"/>
</dbReference>
<dbReference type="GO" id="GO:0006096">
    <property type="term" value="P:glycolytic process"/>
    <property type="evidence" value="ECO:0007669"/>
    <property type="project" value="UniProtKB-UniPathway"/>
</dbReference>
<dbReference type="EMBL" id="KV878904">
    <property type="protein sequence ID" value="OJJ81853.1"/>
    <property type="molecule type" value="Genomic_DNA"/>
</dbReference>
<dbReference type="GO" id="GO:0000077">
    <property type="term" value="P:DNA damage checkpoint signaling"/>
    <property type="evidence" value="ECO:0007669"/>
    <property type="project" value="InterPro"/>
</dbReference>
<sequence length="832" mass="91240">MQFQRFPYPPSLPAEVPEDLLPKLSELQEEFGTDKDHLKHVTDHFIKELERGLTEEGGDIPMNITWVTDFPTGHERGKFLTLDLGGTNLRVCEVSLSAAKGDFAATQRKYKLPGNLRSAPVIELWDFIAECVHLFIEEHHSDCPPDEKLPLAFTFSYPVLQTSIKEGILQRWTKDYNCPGAEGNDIVAQLAASMDKKQVPVEIVALVNDTTGTLIATAYRDPKVCIGSIFSTGCNSAYMEVCSAVPKLKHAGLPPDSKVVINTECGAFDNSCKVLHRTRFDKDIDVCSPRQGQQLYEKMVAGRYLGEIVRRVLLELHNTHSLFRDQDASKLNTPHILEASFLSNVEEDNSHLREGVKGLLKEHLGVESTVPERRITRFLVEIVGTRSARLYACGIAAICKKRNIKTGVVGVDGATFNYYTRFRLRVAQAMRDIMDWPEDIQDPISFEVSEDGSGVGAALIAALTMGEAQPELPAELTASLTSLGKVCWLRLEDSIVRFTIIPDQGTQVWAQLPVDAIFEPTTYTLESNSGIINLEVPIGALHRALRSANGANSAQIRLTKKGSVPLLALTILSSSWTTGSNAIGVGNEEDEGLFPDEGFGRGGGGTGTGPRERETVISQEVPVKVLHESAVEGLHEPRCRDPDVHIILPSLIHLKSISERFTKLATIDTKTPSTTTTSNTTTNNPTQPPPSSAVPTTTAPNSNTASPKLELSANMHGSLKLAIASDSLRISSVWTDLVNPALDPAQLSQSEMQELPSERMRRLGKDGDGEEGWARVRIDGRDWGRVLSVGRLSPKVVACFINETALVLYVYLPGSWNGEDSCLTYYINSYST</sequence>
<feature type="region of interest" description="Disordered" evidence="13">
    <location>
        <begin position="750"/>
        <end position="770"/>
    </location>
</feature>
<dbReference type="FunFam" id="3.40.367.20:FF:000004">
    <property type="entry name" value="Phosphotransferase"/>
    <property type="match status" value="1"/>
</dbReference>
<dbReference type="GO" id="GO:0005739">
    <property type="term" value="C:mitochondrion"/>
    <property type="evidence" value="ECO:0007669"/>
    <property type="project" value="TreeGrafter"/>
</dbReference>
<dbReference type="Pfam" id="PF00349">
    <property type="entry name" value="Hexokinase_1"/>
    <property type="match status" value="1"/>
</dbReference>
<evidence type="ECO:0000313" key="16">
    <source>
        <dbReference type="EMBL" id="OJJ81853.1"/>
    </source>
</evidence>
<evidence type="ECO:0000313" key="17">
    <source>
        <dbReference type="Proteomes" id="UP000184300"/>
    </source>
</evidence>
<feature type="region of interest" description="Disordered" evidence="13">
    <location>
        <begin position="668"/>
        <end position="708"/>
    </location>
</feature>
<protein>
    <recommendedName>
        <fullName evidence="4">hexokinase</fullName>
        <ecNumber evidence="4">2.7.1.1</ecNumber>
    </recommendedName>
</protein>
<comment type="catalytic activity">
    <reaction evidence="10">
        <text>a D-hexose + ATP = a D-hexose 6-phosphate + ADP + H(+)</text>
        <dbReference type="Rhea" id="RHEA:22740"/>
        <dbReference type="ChEBI" id="CHEBI:4194"/>
        <dbReference type="ChEBI" id="CHEBI:15378"/>
        <dbReference type="ChEBI" id="CHEBI:30616"/>
        <dbReference type="ChEBI" id="CHEBI:229467"/>
        <dbReference type="ChEBI" id="CHEBI:456216"/>
        <dbReference type="EC" id="2.7.1.1"/>
    </reaction>
    <physiologicalReaction direction="left-to-right" evidence="10">
        <dbReference type="Rhea" id="RHEA:22741"/>
    </physiologicalReaction>
</comment>
<dbReference type="OrthoDB" id="419537at2759"/>
<dbReference type="Proteomes" id="UP000184300">
    <property type="component" value="Unassembled WGS sequence"/>
</dbReference>
<organism evidence="16 17">
    <name type="scientific">Aspergillus glaucus CBS 516.65</name>
    <dbReference type="NCBI Taxonomy" id="1160497"/>
    <lineage>
        <taxon>Eukaryota</taxon>
        <taxon>Fungi</taxon>
        <taxon>Dikarya</taxon>
        <taxon>Ascomycota</taxon>
        <taxon>Pezizomycotina</taxon>
        <taxon>Eurotiomycetes</taxon>
        <taxon>Eurotiomycetidae</taxon>
        <taxon>Eurotiales</taxon>
        <taxon>Aspergillaceae</taxon>
        <taxon>Aspergillus</taxon>
        <taxon>Aspergillus subgen. Aspergillus</taxon>
    </lineage>
</organism>
<name>A0A1L9VDA2_ASPGL</name>
<evidence type="ECO:0000256" key="12">
    <source>
        <dbReference type="ARBA" id="ARBA00048160"/>
    </source>
</evidence>
<comment type="pathway">
    <text evidence="1">Carbohydrate degradation; glycolysis; D-glyceraldehyde 3-phosphate and glycerone phosphate from D-glucose: step 1/4.</text>
</comment>
<dbReference type="GO" id="GO:0001678">
    <property type="term" value="P:intracellular glucose homeostasis"/>
    <property type="evidence" value="ECO:0007669"/>
    <property type="project" value="InterPro"/>
</dbReference>
<dbReference type="GO" id="GO:0006006">
    <property type="term" value="P:glucose metabolic process"/>
    <property type="evidence" value="ECO:0007669"/>
    <property type="project" value="UniProtKB-ARBA"/>
</dbReference>
<keyword evidence="6" id="KW-0547">Nucleotide-binding</keyword>
<dbReference type="GO" id="GO:0008865">
    <property type="term" value="F:fructokinase activity"/>
    <property type="evidence" value="ECO:0007669"/>
    <property type="project" value="TreeGrafter"/>
</dbReference>
<keyword evidence="8" id="KW-0067">ATP-binding</keyword>
<evidence type="ECO:0000256" key="1">
    <source>
        <dbReference type="ARBA" id="ARBA00004888"/>
    </source>
</evidence>
<evidence type="ECO:0000256" key="5">
    <source>
        <dbReference type="ARBA" id="ARBA00022679"/>
    </source>
</evidence>
<dbReference type="SUPFAM" id="SSF53067">
    <property type="entry name" value="Actin-like ATPase domain"/>
    <property type="match status" value="2"/>
</dbReference>
<evidence type="ECO:0000256" key="10">
    <source>
        <dbReference type="ARBA" id="ARBA00044613"/>
    </source>
</evidence>
<evidence type="ECO:0000256" key="8">
    <source>
        <dbReference type="ARBA" id="ARBA00022840"/>
    </source>
</evidence>
<gene>
    <name evidence="16" type="ORF">ASPGLDRAFT_68288</name>
</gene>
<dbReference type="Gene3D" id="3.30.420.40">
    <property type="match status" value="1"/>
</dbReference>
<evidence type="ECO:0000256" key="4">
    <source>
        <dbReference type="ARBA" id="ARBA00012324"/>
    </source>
</evidence>
<dbReference type="Pfam" id="PF03727">
    <property type="entry name" value="Hexokinase_2"/>
    <property type="match status" value="1"/>
</dbReference>
<dbReference type="RefSeq" id="XP_022398551.1">
    <property type="nucleotide sequence ID" value="XM_022549242.1"/>
</dbReference>
<keyword evidence="5" id="KW-0808">Transferase</keyword>
<dbReference type="PANTHER" id="PTHR19443:SF16">
    <property type="entry name" value="HEXOKINASE TYPE 1-RELATED"/>
    <property type="match status" value="1"/>
</dbReference>
<dbReference type="GeneID" id="34465502"/>
<proteinExistence type="inferred from homology"/>
<dbReference type="GO" id="GO:0005829">
    <property type="term" value="C:cytosol"/>
    <property type="evidence" value="ECO:0007669"/>
    <property type="project" value="TreeGrafter"/>
</dbReference>
<dbReference type="GO" id="GO:0005536">
    <property type="term" value="F:D-glucose binding"/>
    <property type="evidence" value="ECO:0007669"/>
    <property type="project" value="InterPro"/>
</dbReference>